<reference evidence="1" key="1">
    <citation type="journal article" date="2021" name="J. Hered.">
        <title>Genome Assembly of Salicaceae Populus deltoides (Eastern Cottonwood) I-69 Based on Nanopore Sequencing and Hi-C Technologies.</title>
        <authorList>
            <person name="Bai S."/>
            <person name="Wu H."/>
            <person name="Zhang J."/>
            <person name="Pan Z."/>
            <person name="Zhao W."/>
            <person name="Li Z."/>
            <person name="Tong C."/>
        </authorList>
    </citation>
    <scope>NUCLEOTIDE SEQUENCE</scope>
    <source>
        <tissue evidence="1">Leaf</tissue>
    </source>
</reference>
<keyword evidence="2" id="KW-1185">Reference proteome</keyword>
<feature type="non-terminal residue" evidence="1">
    <location>
        <position position="54"/>
    </location>
</feature>
<evidence type="ECO:0000313" key="1">
    <source>
        <dbReference type="EMBL" id="KAH8479462.1"/>
    </source>
</evidence>
<proteinExistence type="predicted"/>
<dbReference type="EMBL" id="JACEGQ020000197">
    <property type="protein sequence ID" value="KAH8479462.1"/>
    <property type="molecule type" value="Genomic_DNA"/>
</dbReference>
<name>A0A8T2WG93_POPDE</name>
<organism evidence="1 2">
    <name type="scientific">Populus deltoides</name>
    <name type="common">Eastern poplar</name>
    <name type="synonym">Eastern cottonwood</name>
    <dbReference type="NCBI Taxonomy" id="3696"/>
    <lineage>
        <taxon>Eukaryota</taxon>
        <taxon>Viridiplantae</taxon>
        <taxon>Streptophyta</taxon>
        <taxon>Embryophyta</taxon>
        <taxon>Tracheophyta</taxon>
        <taxon>Spermatophyta</taxon>
        <taxon>Magnoliopsida</taxon>
        <taxon>eudicotyledons</taxon>
        <taxon>Gunneridae</taxon>
        <taxon>Pentapetalae</taxon>
        <taxon>rosids</taxon>
        <taxon>fabids</taxon>
        <taxon>Malpighiales</taxon>
        <taxon>Salicaceae</taxon>
        <taxon>Saliceae</taxon>
        <taxon>Populus</taxon>
    </lineage>
</organism>
<protein>
    <submittedName>
        <fullName evidence="1">Uncharacterized protein</fullName>
    </submittedName>
</protein>
<dbReference type="AlphaFoldDB" id="A0A8T2WG93"/>
<gene>
    <name evidence="1" type="ORF">H0E87_031623</name>
</gene>
<dbReference type="Proteomes" id="UP000807159">
    <property type="component" value="Unassembled WGS sequence"/>
</dbReference>
<accession>A0A8T2WG93</accession>
<comment type="caution">
    <text evidence="1">The sequence shown here is derived from an EMBL/GenBank/DDBJ whole genome shotgun (WGS) entry which is preliminary data.</text>
</comment>
<evidence type="ECO:0000313" key="2">
    <source>
        <dbReference type="Proteomes" id="UP000807159"/>
    </source>
</evidence>
<sequence>MIPCISSYLLAQAAYHFLPVYQNGSSCACMTVPSIDTLEFAKALSSEAKARSSE</sequence>